<reference evidence="3" key="3">
    <citation type="submission" date="2025-09" db="UniProtKB">
        <authorList>
            <consortium name="Ensembl"/>
        </authorList>
    </citation>
    <scope>IDENTIFICATION</scope>
</reference>
<dbReference type="GO" id="GO:0019432">
    <property type="term" value="P:triglyceride biosynthetic process"/>
    <property type="evidence" value="ECO:0007669"/>
    <property type="project" value="TreeGrafter"/>
</dbReference>
<sequence>MQDTDVEPNASQPQDALHIENEVIKTEEKILKGSLFKANASQPPRVRKDTEGLYLDDVLSLTPSEANLYLQGVPKDNQVGKETSEPPASPHASDFDSGTDSQTQDDQTYGPCLNDEVMMSLCGLPSASTEPQSDKFQEKLVTYDQFAQNAVSILNDPNLVVKFGDQYLTWQNAVPVITAMAVFKKPIDVKSIERLIQPSNTPPPQGSRLMGWLWRRPKSES</sequence>
<dbReference type="GeneTree" id="ENSGT00940000168260"/>
<dbReference type="GO" id="GO:0003713">
    <property type="term" value="F:transcription coactivator activity"/>
    <property type="evidence" value="ECO:0007669"/>
    <property type="project" value="TreeGrafter"/>
</dbReference>
<dbReference type="PANTHER" id="PTHR12181:SF12">
    <property type="entry name" value="PHOSPHATIDATE PHOSPHATASE"/>
    <property type="match status" value="1"/>
</dbReference>
<reference evidence="4" key="1">
    <citation type="submission" date="2003-08" db="EMBL/GenBank/DDBJ databases">
        <authorList>
            <person name="Birren B."/>
            <person name="Nusbaum C."/>
            <person name="Abebe A."/>
            <person name="Abouelleil A."/>
            <person name="Adekoya E."/>
            <person name="Ait-zahra M."/>
            <person name="Allen N."/>
            <person name="Allen T."/>
            <person name="An P."/>
            <person name="Anderson M."/>
            <person name="Anderson S."/>
            <person name="Arachchi H."/>
            <person name="Armbruster J."/>
            <person name="Bachantsang P."/>
            <person name="Baldwin J."/>
            <person name="Barry A."/>
            <person name="Bayul T."/>
            <person name="Blitshsteyn B."/>
            <person name="Bloom T."/>
            <person name="Blye J."/>
            <person name="Boguslavskiy L."/>
            <person name="Borowsky M."/>
            <person name="Boukhgalter B."/>
            <person name="Brunache A."/>
            <person name="Butler J."/>
            <person name="Calixte N."/>
            <person name="Calvo S."/>
            <person name="Camarata J."/>
            <person name="Campo K."/>
            <person name="Chang J."/>
            <person name="Cheshatsang Y."/>
            <person name="Citroen M."/>
            <person name="Collymore A."/>
            <person name="Considine T."/>
            <person name="Cook A."/>
            <person name="Cooke P."/>
            <person name="Corum B."/>
            <person name="Cuomo C."/>
            <person name="David R."/>
            <person name="Dawoe T."/>
            <person name="Degray S."/>
            <person name="Dodge S."/>
            <person name="Dooley K."/>
            <person name="Dorje P."/>
            <person name="Dorjee K."/>
            <person name="Dorris L."/>
            <person name="Duffey N."/>
            <person name="Dupes A."/>
            <person name="Elkins T."/>
            <person name="Engels R."/>
            <person name="Erickson J."/>
            <person name="Farina A."/>
            <person name="Faro S."/>
            <person name="Ferreira P."/>
            <person name="Fischer H."/>
            <person name="Fitzgerald M."/>
            <person name="Foley K."/>
            <person name="Gage D."/>
            <person name="Galagan J."/>
            <person name="Gearin G."/>
            <person name="Gnerre S."/>
            <person name="Gnirke A."/>
            <person name="Goyette A."/>
            <person name="Graham J."/>
            <person name="Grandbois E."/>
            <person name="Gyaltsen K."/>
            <person name="Hafez N."/>
            <person name="Hagopian D."/>
            <person name="Hagos B."/>
            <person name="Hall J."/>
            <person name="Hatcher B."/>
            <person name="Heller A."/>
            <person name="Higgins H."/>
            <person name="Honan T."/>
            <person name="Horn A."/>
            <person name="Houde N."/>
            <person name="Hughes L."/>
            <person name="Hulme W."/>
            <person name="Husby E."/>
            <person name="Iliev I."/>
            <person name="Jaffe D."/>
            <person name="Jones C."/>
            <person name="Kamal M."/>
            <person name="Kamat A."/>
            <person name="Kamvysselis M."/>
            <person name="Karlsson E."/>
            <person name="Kells C."/>
            <person name="Kieu A."/>
            <person name="Kisner P."/>
            <person name="Kodira C."/>
            <person name="Kulbokas E."/>
            <person name="Labutti K."/>
            <person name="Lama D."/>
            <person name="Landers T."/>
            <person name="Leger J."/>
            <person name="Levine S."/>
            <person name="Lewis D."/>
            <person name="Lewis T."/>
            <person name="Lindblad-toh K."/>
            <person name="Liu X."/>
            <person name="Lokyitsang T."/>
            <person name="Lokyitsang Y."/>
            <person name="Lucien O."/>
            <person name="Lui A."/>
            <person name="Ma L.J."/>
            <person name="Mabbitt R."/>
            <person name="Macdonald J."/>
            <person name="Maclean C."/>
            <person name="Major J."/>
            <person name="Manning J."/>
            <person name="Marabella R."/>
            <person name="Maru K."/>
            <person name="Matthews C."/>
            <person name="Mauceli E."/>
            <person name="Mccarthy M."/>
            <person name="Mcdonough S."/>
            <person name="Mcghee T."/>
            <person name="Meldrim J."/>
            <person name="Meneus L."/>
            <person name="Mesirov J."/>
            <person name="Mihalev A."/>
            <person name="Mihova T."/>
            <person name="Mikkelsen T."/>
            <person name="Mlenga V."/>
            <person name="Moru K."/>
            <person name="Mozes J."/>
            <person name="Mulrain L."/>
            <person name="Munson G."/>
            <person name="Naylor J."/>
            <person name="Newes C."/>
            <person name="Nguyen C."/>
            <person name="Nguyen N."/>
            <person name="Nguyen T."/>
            <person name="Nicol R."/>
            <person name="Nielsen C."/>
            <person name="Nizzari M."/>
            <person name="Norbu C."/>
            <person name="Norbu N."/>
            <person name="O'donnell P."/>
            <person name="Okoawo O."/>
            <person name="O'leary S."/>
            <person name="Omotosho B."/>
            <person name="O'neill K."/>
            <person name="Osman S."/>
            <person name="Parker S."/>
            <person name="Perrin D."/>
            <person name="Phunkhang P."/>
            <person name="Piqani B."/>
            <person name="Purcell S."/>
            <person name="Rachupka T."/>
            <person name="Ramasamy U."/>
            <person name="Rameau R."/>
            <person name="Ray V."/>
            <person name="Raymond C."/>
            <person name="Retta R."/>
            <person name="Richardson S."/>
            <person name="Rise C."/>
            <person name="Rodriguez J."/>
            <person name="Rogers J."/>
            <person name="Rogov P."/>
            <person name="Rutman M."/>
            <person name="Schupbach R."/>
            <person name="Seaman C."/>
            <person name="Settipalli S."/>
            <person name="Sharpe T."/>
            <person name="Sheridan J."/>
            <person name="Sherpa N."/>
            <person name="Shi J."/>
            <person name="Smirnov S."/>
            <person name="Smith C."/>
            <person name="Sougnez C."/>
            <person name="Spencer B."/>
            <person name="Stalker J."/>
            <person name="Stange-thomann N."/>
            <person name="Stavropoulos S."/>
            <person name="Stetson K."/>
            <person name="Stone C."/>
            <person name="Stone S."/>
            <person name="Stubbs M."/>
            <person name="Talamas J."/>
            <person name="Tchuinga P."/>
            <person name="Tenzing P."/>
            <person name="Tesfaye S."/>
            <person name="Theodore J."/>
            <person name="Thoulutsang Y."/>
            <person name="Topham K."/>
            <person name="Towey S."/>
            <person name="Tsamla T."/>
            <person name="Tsomo N."/>
            <person name="Vallee D."/>
            <person name="Vassiliev H."/>
            <person name="Venkataraman V."/>
            <person name="Vinson J."/>
            <person name="Vo A."/>
            <person name="Wade C."/>
            <person name="Wang S."/>
            <person name="Wangchuk T."/>
            <person name="Wangdi T."/>
            <person name="Whittaker C."/>
            <person name="Wilkinson J."/>
            <person name="Wu Y."/>
            <person name="Wyman D."/>
            <person name="Yadav S."/>
            <person name="Yang S."/>
            <person name="Yang X."/>
            <person name="Yeager S."/>
            <person name="Yee E."/>
            <person name="Young G."/>
            <person name="Zainoun J."/>
            <person name="Zembeck L."/>
            <person name="Zimmer A."/>
            <person name="Zody M."/>
            <person name="Lander E."/>
        </authorList>
    </citation>
    <scope>NUCLEOTIDE SEQUENCE [LARGE SCALE GENOMIC DNA]</scope>
</reference>
<dbReference type="AlphaFoldDB" id="H2YZF3"/>
<dbReference type="InParanoid" id="H2YZF3"/>
<dbReference type="HOGENOM" id="CLU_1253141_0_0_1"/>
<name>H2YZF3_CIOSA</name>
<dbReference type="PANTHER" id="PTHR12181">
    <property type="entry name" value="LIPIN"/>
    <property type="match status" value="1"/>
</dbReference>
<dbReference type="GO" id="GO:0008195">
    <property type="term" value="F:phosphatidate phosphatase activity"/>
    <property type="evidence" value="ECO:0007669"/>
    <property type="project" value="TreeGrafter"/>
</dbReference>
<proteinExistence type="predicted"/>
<protein>
    <recommendedName>
        <fullName evidence="2">Lipin middle domain-containing protein</fullName>
    </recommendedName>
</protein>
<evidence type="ECO:0000313" key="3">
    <source>
        <dbReference type="Ensembl" id="ENSCSAVP00000010715.1"/>
    </source>
</evidence>
<dbReference type="STRING" id="51511.ENSCSAVP00000010715"/>
<dbReference type="GO" id="GO:0045944">
    <property type="term" value="P:positive regulation of transcription by RNA polymerase II"/>
    <property type="evidence" value="ECO:0007669"/>
    <property type="project" value="TreeGrafter"/>
</dbReference>
<evidence type="ECO:0000313" key="4">
    <source>
        <dbReference type="Proteomes" id="UP000007875"/>
    </source>
</evidence>
<dbReference type="eggNOG" id="KOG2116">
    <property type="taxonomic scope" value="Eukaryota"/>
</dbReference>
<feature type="region of interest" description="Disordered" evidence="1">
    <location>
        <begin position="196"/>
        <end position="221"/>
    </location>
</feature>
<dbReference type="Pfam" id="PF16876">
    <property type="entry name" value="Lipin_mid"/>
    <property type="match status" value="1"/>
</dbReference>
<dbReference type="GO" id="GO:0009062">
    <property type="term" value="P:fatty acid catabolic process"/>
    <property type="evidence" value="ECO:0007669"/>
    <property type="project" value="TreeGrafter"/>
</dbReference>
<organism evidence="3 4">
    <name type="scientific">Ciona savignyi</name>
    <name type="common">Pacific transparent sea squirt</name>
    <dbReference type="NCBI Taxonomy" id="51511"/>
    <lineage>
        <taxon>Eukaryota</taxon>
        <taxon>Metazoa</taxon>
        <taxon>Chordata</taxon>
        <taxon>Tunicata</taxon>
        <taxon>Ascidiacea</taxon>
        <taxon>Phlebobranchia</taxon>
        <taxon>Cionidae</taxon>
        <taxon>Ciona</taxon>
    </lineage>
</organism>
<reference evidence="3" key="2">
    <citation type="submission" date="2025-08" db="UniProtKB">
        <authorList>
            <consortium name="Ensembl"/>
        </authorList>
    </citation>
    <scope>IDENTIFICATION</scope>
</reference>
<dbReference type="Proteomes" id="UP000007875">
    <property type="component" value="Unassembled WGS sequence"/>
</dbReference>
<evidence type="ECO:0000256" key="1">
    <source>
        <dbReference type="SAM" id="MobiDB-lite"/>
    </source>
</evidence>
<accession>H2YZF3</accession>
<evidence type="ECO:0000259" key="2">
    <source>
        <dbReference type="Pfam" id="PF16876"/>
    </source>
</evidence>
<dbReference type="GO" id="GO:0005634">
    <property type="term" value="C:nucleus"/>
    <property type="evidence" value="ECO:0007669"/>
    <property type="project" value="TreeGrafter"/>
</dbReference>
<dbReference type="InterPro" id="IPR026058">
    <property type="entry name" value="LIPIN"/>
</dbReference>
<dbReference type="GO" id="GO:0032869">
    <property type="term" value="P:cellular response to insulin stimulus"/>
    <property type="evidence" value="ECO:0007669"/>
    <property type="project" value="TreeGrafter"/>
</dbReference>
<dbReference type="InterPro" id="IPR031703">
    <property type="entry name" value="Lipin_mid"/>
</dbReference>
<dbReference type="Ensembl" id="ENSCSAVT00000010845.1">
    <property type="protein sequence ID" value="ENSCSAVP00000010715.1"/>
    <property type="gene ID" value="ENSCSAVG00000006283.1"/>
</dbReference>
<feature type="compositionally biased region" description="Low complexity" evidence="1">
    <location>
        <begin position="95"/>
        <end position="108"/>
    </location>
</feature>
<feature type="region of interest" description="Disordered" evidence="1">
    <location>
        <begin position="76"/>
        <end position="111"/>
    </location>
</feature>
<feature type="domain" description="Lipin middle" evidence="2">
    <location>
        <begin position="117"/>
        <end position="210"/>
    </location>
</feature>
<keyword evidence="4" id="KW-1185">Reference proteome</keyword>